<keyword evidence="2" id="KW-1185">Reference proteome</keyword>
<evidence type="ECO:0000313" key="1">
    <source>
        <dbReference type="EMBL" id="GIY62229.1"/>
    </source>
</evidence>
<gene>
    <name evidence="1" type="ORF">CEXT_74131</name>
</gene>
<accession>A0AAV4UWS7</accession>
<dbReference type="AlphaFoldDB" id="A0AAV4UWS7"/>
<name>A0AAV4UWS7_CAEEX</name>
<comment type="caution">
    <text evidence="1">The sequence shown here is derived from an EMBL/GenBank/DDBJ whole genome shotgun (WGS) entry which is preliminary data.</text>
</comment>
<proteinExistence type="predicted"/>
<reference evidence="1 2" key="1">
    <citation type="submission" date="2021-06" db="EMBL/GenBank/DDBJ databases">
        <title>Caerostris extrusa draft genome.</title>
        <authorList>
            <person name="Kono N."/>
            <person name="Arakawa K."/>
        </authorList>
    </citation>
    <scope>NUCLEOTIDE SEQUENCE [LARGE SCALE GENOMIC DNA]</scope>
</reference>
<dbReference type="EMBL" id="BPLR01013597">
    <property type="protein sequence ID" value="GIY62229.1"/>
    <property type="molecule type" value="Genomic_DNA"/>
</dbReference>
<organism evidence="1 2">
    <name type="scientific">Caerostris extrusa</name>
    <name type="common">Bark spider</name>
    <name type="synonym">Caerostris bankana</name>
    <dbReference type="NCBI Taxonomy" id="172846"/>
    <lineage>
        <taxon>Eukaryota</taxon>
        <taxon>Metazoa</taxon>
        <taxon>Ecdysozoa</taxon>
        <taxon>Arthropoda</taxon>
        <taxon>Chelicerata</taxon>
        <taxon>Arachnida</taxon>
        <taxon>Araneae</taxon>
        <taxon>Araneomorphae</taxon>
        <taxon>Entelegynae</taxon>
        <taxon>Araneoidea</taxon>
        <taxon>Araneidae</taxon>
        <taxon>Caerostris</taxon>
    </lineage>
</organism>
<dbReference type="Proteomes" id="UP001054945">
    <property type="component" value="Unassembled WGS sequence"/>
</dbReference>
<sequence>MMYDLRNKSVVLKRELFAHCFGFLLNCFQWTKKKEVLMSGRGLSSIHHTFIGRKGVTMNSYEGGYRLIDAQSFK</sequence>
<evidence type="ECO:0000313" key="2">
    <source>
        <dbReference type="Proteomes" id="UP001054945"/>
    </source>
</evidence>
<protein>
    <submittedName>
        <fullName evidence="1">Uncharacterized protein</fullName>
    </submittedName>
</protein>